<dbReference type="PANTHER" id="PTHR44591:SF3">
    <property type="entry name" value="RESPONSE REGULATORY DOMAIN-CONTAINING PROTEIN"/>
    <property type="match status" value="1"/>
</dbReference>
<feature type="domain" description="Response regulatory" evidence="3">
    <location>
        <begin position="13"/>
        <end position="128"/>
    </location>
</feature>
<dbReference type="AlphaFoldDB" id="A0A517S9S9"/>
<organism evidence="4 5">
    <name type="scientific">Caulifigura coniformis</name>
    <dbReference type="NCBI Taxonomy" id="2527983"/>
    <lineage>
        <taxon>Bacteria</taxon>
        <taxon>Pseudomonadati</taxon>
        <taxon>Planctomycetota</taxon>
        <taxon>Planctomycetia</taxon>
        <taxon>Planctomycetales</taxon>
        <taxon>Planctomycetaceae</taxon>
        <taxon>Caulifigura</taxon>
    </lineage>
</organism>
<evidence type="ECO:0000313" key="5">
    <source>
        <dbReference type="Proteomes" id="UP000315700"/>
    </source>
</evidence>
<feature type="modified residue" description="4-aspartylphosphate" evidence="2">
    <location>
        <position position="62"/>
    </location>
</feature>
<name>A0A517S9S9_9PLAN</name>
<dbReference type="SMART" id="SM00448">
    <property type="entry name" value="REC"/>
    <property type="match status" value="1"/>
</dbReference>
<dbReference type="InterPro" id="IPR001789">
    <property type="entry name" value="Sig_transdc_resp-reg_receiver"/>
</dbReference>
<gene>
    <name evidence="4" type="primary">mprA_2</name>
    <name evidence="4" type="ORF">Pan44_08860</name>
</gene>
<evidence type="ECO:0000313" key="4">
    <source>
        <dbReference type="EMBL" id="QDT52873.1"/>
    </source>
</evidence>
<dbReference type="InParanoid" id="A0A517S9S9"/>
<dbReference type="Pfam" id="PF00072">
    <property type="entry name" value="Response_reg"/>
    <property type="match status" value="1"/>
</dbReference>
<dbReference type="InterPro" id="IPR050595">
    <property type="entry name" value="Bact_response_regulator"/>
</dbReference>
<dbReference type="CDD" id="cd17574">
    <property type="entry name" value="REC_OmpR"/>
    <property type="match status" value="1"/>
</dbReference>
<keyword evidence="1 2" id="KW-0597">Phosphoprotein</keyword>
<dbReference type="SUPFAM" id="SSF52172">
    <property type="entry name" value="CheY-like"/>
    <property type="match status" value="1"/>
</dbReference>
<dbReference type="KEGG" id="ccos:Pan44_08860"/>
<evidence type="ECO:0000259" key="3">
    <source>
        <dbReference type="PROSITE" id="PS50110"/>
    </source>
</evidence>
<keyword evidence="5" id="KW-1185">Reference proteome</keyword>
<proteinExistence type="predicted"/>
<dbReference type="Proteomes" id="UP000315700">
    <property type="component" value="Chromosome"/>
</dbReference>
<sequence length="183" mass="20178">MTDRVATDLIVHRVLIVDDDRNEAESLQSLLRERRFAPELARDGGQAHSSFVMRLPDAVLLDLILPNGVTGFEVCERMKRENRNVPVVIVSAIDRDDARDLAVRVGADAYVTKPFDPDKLVAVMLEAAEKCWRRSHSDSDAPSSDKVRFPCPGCGKKLKVSVSHRGKTLNCPGCAYPALVPNA</sequence>
<reference evidence="4 5" key="1">
    <citation type="submission" date="2019-02" db="EMBL/GenBank/DDBJ databases">
        <title>Deep-cultivation of Planctomycetes and their phenomic and genomic characterization uncovers novel biology.</title>
        <authorList>
            <person name="Wiegand S."/>
            <person name="Jogler M."/>
            <person name="Boedeker C."/>
            <person name="Pinto D."/>
            <person name="Vollmers J."/>
            <person name="Rivas-Marin E."/>
            <person name="Kohn T."/>
            <person name="Peeters S.H."/>
            <person name="Heuer A."/>
            <person name="Rast P."/>
            <person name="Oberbeckmann S."/>
            <person name="Bunk B."/>
            <person name="Jeske O."/>
            <person name="Meyerdierks A."/>
            <person name="Storesund J.E."/>
            <person name="Kallscheuer N."/>
            <person name="Luecker S."/>
            <person name="Lage O.M."/>
            <person name="Pohl T."/>
            <person name="Merkel B.J."/>
            <person name="Hornburger P."/>
            <person name="Mueller R.-W."/>
            <person name="Bruemmer F."/>
            <person name="Labrenz M."/>
            <person name="Spormann A.M."/>
            <person name="Op den Camp H."/>
            <person name="Overmann J."/>
            <person name="Amann R."/>
            <person name="Jetten M.S.M."/>
            <person name="Mascher T."/>
            <person name="Medema M.H."/>
            <person name="Devos D.P."/>
            <person name="Kaster A.-K."/>
            <person name="Ovreas L."/>
            <person name="Rohde M."/>
            <person name="Galperin M.Y."/>
            <person name="Jogler C."/>
        </authorList>
    </citation>
    <scope>NUCLEOTIDE SEQUENCE [LARGE SCALE GENOMIC DNA]</scope>
    <source>
        <strain evidence="4 5">Pan44</strain>
    </source>
</reference>
<dbReference type="PANTHER" id="PTHR44591">
    <property type="entry name" value="STRESS RESPONSE REGULATOR PROTEIN 1"/>
    <property type="match status" value="1"/>
</dbReference>
<dbReference type="RefSeq" id="WP_197453836.1">
    <property type="nucleotide sequence ID" value="NZ_CP036271.1"/>
</dbReference>
<dbReference type="Gene3D" id="3.40.50.2300">
    <property type="match status" value="1"/>
</dbReference>
<evidence type="ECO:0000256" key="2">
    <source>
        <dbReference type="PROSITE-ProRule" id="PRU00169"/>
    </source>
</evidence>
<dbReference type="PROSITE" id="PS50110">
    <property type="entry name" value="RESPONSE_REGULATORY"/>
    <property type="match status" value="1"/>
</dbReference>
<dbReference type="InterPro" id="IPR011006">
    <property type="entry name" value="CheY-like_superfamily"/>
</dbReference>
<dbReference type="EMBL" id="CP036271">
    <property type="protein sequence ID" value="QDT52873.1"/>
    <property type="molecule type" value="Genomic_DNA"/>
</dbReference>
<dbReference type="GO" id="GO:0000160">
    <property type="term" value="P:phosphorelay signal transduction system"/>
    <property type="evidence" value="ECO:0007669"/>
    <property type="project" value="InterPro"/>
</dbReference>
<evidence type="ECO:0000256" key="1">
    <source>
        <dbReference type="ARBA" id="ARBA00022553"/>
    </source>
</evidence>
<accession>A0A517S9S9</accession>
<protein>
    <submittedName>
        <fullName evidence="4">Response regulator MprA</fullName>
    </submittedName>
</protein>